<accession>A0ABD2N859</accession>
<feature type="non-terminal residue" evidence="1">
    <location>
        <position position="87"/>
    </location>
</feature>
<organism evidence="1 2">
    <name type="scientific">Cryptolaemus montrouzieri</name>
    <dbReference type="NCBI Taxonomy" id="559131"/>
    <lineage>
        <taxon>Eukaryota</taxon>
        <taxon>Metazoa</taxon>
        <taxon>Ecdysozoa</taxon>
        <taxon>Arthropoda</taxon>
        <taxon>Hexapoda</taxon>
        <taxon>Insecta</taxon>
        <taxon>Pterygota</taxon>
        <taxon>Neoptera</taxon>
        <taxon>Endopterygota</taxon>
        <taxon>Coleoptera</taxon>
        <taxon>Polyphaga</taxon>
        <taxon>Cucujiformia</taxon>
        <taxon>Coccinelloidea</taxon>
        <taxon>Coccinellidae</taxon>
        <taxon>Scymninae</taxon>
        <taxon>Scymnini</taxon>
        <taxon>Cryptolaemus</taxon>
    </lineage>
</organism>
<name>A0ABD2N859_9CUCU</name>
<sequence>MANLTSGEPEYKYKNSDKAPYEILNIVRHGLKRVGVQFETADKANECVKRNPFNSGDYKVCIPVRMVTTMGLTKDIGLDITGREVVT</sequence>
<reference evidence="1 2" key="1">
    <citation type="journal article" date="2021" name="BMC Biol.">
        <title>Horizontally acquired antibacterial genes associated with adaptive radiation of ladybird beetles.</title>
        <authorList>
            <person name="Li H.S."/>
            <person name="Tang X.F."/>
            <person name="Huang Y.H."/>
            <person name="Xu Z.Y."/>
            <person name="Chen M.L."/>
            <person name="Du X.Y."/>
            <person name="Qiu B.Y."/>
            <person name="Chen P.T."/>
            <person name="Zhang W."/>
            <person name="Slipinski A."/>
            <person name="Escalona H.E."/>
            <person name="Waterhouse R.M."/>
            <person name="Zwick A."/>
            <person name="Pang H."/>
        </authorList>
    </citation>
    <scope>NUCLEOTIDE SEQUENCE [LARGE SCALE GENOMIC DNA]</scope>
    <source>
        <strain evidence="1">SYSU2018</strain>
    </source>
</reference>
<protein>
    <submittedName>
        <fullName evidence="1">Uncharacterized protein</fullName>
    </submittedName>
</protein>
<gene>
    <name evidence="1" type="ORF">HHI36_019680</name>
</gene>
<comment type="caution">
    <text evidence="1">The sequence shown here is derived from an EMBL/GenBank/DDBJ whole genome shotgun (WGS) entry which is preliminary data.</text>
</comment>
<dbReference type="AlphaFoldDB" id="A0ABD2N859"/>
<keyword evidence="2" id="KW-1185">Reference proteome</keyword>
<evidence type="ECO:0000313" key="1">
    <source>
        <dbReference type="EMBL" id="KAL3274898.1"/>
    </source>
</evidence>
<dbReference type="Proteomes" id="UP001516400">
    <property type="component" value="Unassembled WGS sequence"/>
</dbReference>
<dbReference type="EMBL" id="JABFTP020000083">
    <property type="protein sequence ID" value="KAL3274898.1"/>
    <property type="molecule type" value="Genomic_DNA"/>
</dbReference>
<evidence type="ECO:0000313" key="2">
    <source>
        <dbReference type="Proteomes" id="UP001516400"/>
    </source>
</evidence>
<proteinExistence type="predicted"/>